<dbReference type="RefSeq" id="WP_115099974.1">
    <property type="nucleotide sequence ID" value="NZ_QHKS01000003.1"/>
</dbReference>
<name>A0A370NEC0_9BURK</name>
<protein>
    <submittedName>
        <fullName evidence="1">Uncharacterized protein</fullName>
    </submittedName>
</protein>
<dbReference type="EMBL" id="QHKS01000003">
    <property type="protein sequence ID" value="RDK03898.1"/>
    <property type="molecule type" value="Genomic_DNA"/>
</dbReference>
<reference evidence="2" key="1">
    <citation type="submission" date="2018-05" db="EMBL/GenBank/DDBJ databases">
        <authorList>
            <person name="Feng T."/>
        </authorList>
    </citation>
    <scope>NUCLEOTIDE SEQUENCE [LARGE SCALE GENOMIC DNA]</scope>
    <source>
        <strain evidence="2">S27</strain>
    </source>
</reference>
<evidence type="ECO:0000313" key="1">
    <source>
        <dbReference type="EMBL" id="RDK03898.1"/>
    </source>
</evidence>
<evidence type="ECO:0000313" key="2">
    <source>
        <dbReference type="Proteomes" id="UP000254875"/>
    </source>
</evidence>
<accession>A0A370NEC0</accession>
<dbReference type="OrthoDB" id="9020111at2"/>
<dbReference type="AlphaFoldDB" id="A0A370NEC0"/>
<dbReference type="Proteomes" id="UP000254875">
    <property type="component" value="Unassembled WGS sequence"/>
</dbReference>
<comment type="caution">
    <text evidence="1">The sequence shown here is derived from an EMBL/GenBank/DDBJ whole genome shotgun (WGS) entry which is preliminary data.</text>
</comment>
<sequence length="172" mass="19950">MLRDDIRDAFSEVCGLPTWQVRKGVGSFLTLEYGDPHLRIQEPRLSRSELPEVRKSADRRRVIVSGRWHLWIYMCNWTISSNGTWLADNEASSEAINEASQYLDGQILLSVDVLSKDVKTVFRFDLGGELATWPYLDEGDRYEEQWLLYDYEAKKVRTLKGDGTWLCEPLDD</sequence>
<gene>
    <name evidence="1" type="ORF">DLM46_06785</name>
</gene>
<organism evidence="1 2">
    <name type="scientific">Paraburkholderia lacunae</name>
    <dbReference type="NCBI Taxonomy" id="2211104"/>
    <lineage>
        <taxon>Bacteria</taxon>
        <taxon>Pseudomonadati</taxon>
        <taxon>Pseudomonadota</taxon>
        <taxon>Betaproteobacteria</taxon>
        <taxon>Burkholderiales</taxon>
        <taxon>Burkholderiaceae</taxon>
        <taxon>Paraburkholderia</taxon>
    </lineage>
</organism>
<proteinExistence type="predicted"/>
<keyword evidence="2" id="KW-1185">Reference proteome</keyword>